<dbReference type="SMART" id="SM00320">
    <property type="entry name" value="WD40"/>
    <property type="match status" value="4"/>
</dbReference>
<sequence>MTKIKSDESTSGRLCWLRERELGIKFSLGHVDRFHKTLYSSTQAVDSWNQGDDIKKTKYGGVFNLEYSPDGSLLVAACEKKSILMFDPLNRRLIHGIDSAHDDCVNCVKFLDQRMFATCSDDKTVALWDARNLKQSIRTLQGHSNWVKNIEYSPSDGLLLTSGFDGTIFTWDINSFTENSFLYNRVFHTNGLMRTRLSPDASKMLMCTTAGYLMVVHNLRLSTLSHDLVEFKPNMYRLMQLSQTTFPSTANFTHLFSHTRKHNRVEFLTDFPLGDDAEVISSLQVHPQGWCALSRNVSSGEKSEWTCVHDIQENNGEIEISDDDCESILPKQQQQQQQQLQSQLIETSRTSEIRYSILLDSIASRMMQQASPNNTRVNDQNEQSSRNNDWQEIRRISRLYSQVPSTRGPRPSILRSSIRSVNLSDQEEINFNPTRRNGDRNITENNNRSTTNVELHVNSSDIWEALVAIREARDAARENERELYTSRTNPRNWLLRRSTRGSGGSGGGILAGGQSSINSSNGNSEHELGGGAAGINGDNENGSSHTVVIVGDHGSTPIQNRSGNKPMYAIPRNHKVHQNISRLTHYIEEPNLGSGYIKELCFSADGRLICSPFGNGIRLLSFSNNCEELSNCVPPPNTSVQLHELATKVSHSNIVLSTKFSPRHCLLVSGCLGGKIVWYQPVI</sequence>
<evidence type="ECO:0000256" key="1">
    <source>
        <dbReference type="ARBA" id="ARBA00005903"/>
    </source>
</evidence>
<dbReference type="InterPro" id="IPR015943">
    <property type="entry name" value="WD40/YVTN_repeat-like_dom_sf"/>
</dbReference>
<dbReference type="EMBL" id="JAQQBS010001424">
    <property type="protein sequence ID" value="KAK0159268.1"/>
    <property type="molecule type" value="Genomic_DNA"/>
</dbReference>
<comment type="caution">
    <text evidence="6">The sequence shown here is derived from an EMBL/GenBank/DDBJ whole genome shotgun (WGS) entry which is preliminary data.</text>
</comment>
<evidence type="ECO:0000313" key="6">
    <source>
        <dbReference type="EMBL" id="KAK0159268.1"/>
    </source>
</evidence>
<proteinExistence type="inferred from homology"/>
<keyword evidence="7" id="KW-1185">Reference proteome</keyword>
<dbReference type="PANTHER" id="PTHR14588:SF2">
    <property type="entry name" value="DDB1- AND CUL4-ASSOCIATED FACTOR 10"/>
    <property type="match status" value="1"/>
</dbReference>
<dbReference type="InterPro" id="IPR001680">
    <property type="entry name" value="WD40_rpt"/>
</dbReference>
<feature type="region of interest" description="Disordered" evidence="5">
    <location>
        <begin position="369"/>
        <end position="390"/>
    </location>
</feature>
<dbReference type="Gene3D" id="2.130.10.10">
    <property type="entry name" value="YVTN repeat-like/Quinoprotein amine dehydrogenase"/>
    <property type="match status" value="2"/>
</dbReference>
<feature type="repeat" description="WD" evidence="4">
    <location>
        <begin position="140"/>
        <end position="175"/>
    </location>
</feature>
<evidence type="ECO:0000256" key="4">
    <source>
        <dbReference type="PROSITE-ProRule" id="PRU00221"/>
    </source>
</evidence>
<feature type="compositionally biased region" description="Polar residues" evidence="5">
    <location>
        <begin position="369"/>
        <end position="388"/>
    </location>
</feature>
<dbReference type="PROSITE" id="PS00678">
    <property type="entry name" value="WD_REPEATS_1"/>
    <property type="match status" value="1"/>
</dbReference>
<name>A0AA39F1A4_9HYME</name>
<evidence type="ECO:0000313" key="7">
    <source>
        <dbReference type="Proteomes" id="UP001168990"/>
    </source>
</evidence>
<evidence type="ECO:0000256" key="2">
    <source>
        <dbReference type="ARBA" id="ARBA00022574"/>
    </source>
</evidence>
<dbReference type="FunFam" id="2.130.10.10:FF:000661">
    <property type="entry name" value="Uncharacterized protein, isoform A"/>
    <property type="match status" value="1"/>
</dbReference>
<evidence type="ECO:0000256" key="5">
    <source>
        <dbReference type="SAM" id="MobiDB-lite"/>
    </source>
</evidence>
<feature type="compositionally biased region" description="Gly residues" evidence="5">
    <location>
        <begin position="501"/>
        <end position="511"/>
    </location>
</feature>
<dbReference type="InterPro" id="IPR019775">
    <property type="entry name" value="WD40_repeat_CS"/>
</dbReference>
<accession>A0AA39F1A4</accession>
<organism evidence="6 7">
    <name type="scientific">Microctonus aethiopoides</name>
    <dbReference type="NCBI Taxonomy" id="144406"/>
    <lineage>
        <taxon>Eukaryota</taxon>
        <taxon>Metazoa</taxon>
        <taxon>Ecdysozoa</taxon>
        <taxon>Arthropoda</taxon>
        <taxon>Hexapoda</taxon>
        <taxon>Insecta</taxon>
        <taxon>Pterygota</taxon>
        <taxon>Neoptera</taxon>
        <taxon>Endopterygota</taxon>
        <taxon>Hymenoptera</taxon>
        <taxon>Apocrita</taxon>
        <taxon>Ichneumonoidea</taxon>
        <taxon>Braconidae</taxon>
        <taxon>Euphorinae</taxon>
        <taxon>Microctonus</taxon>
    </lineage>
</organism>
<dbReference type="PROSITE" id="PS50082">
    <property type="entry name" value="WD_REPEATS_2"/>
    <property type="match status" value="2"/>
</dbReference>
<dbReference type="AlphaFoldDB" id="A0AA39F1A4"/>
<evidence type="ECO:0000256" key="3">
    <source>
        <dbReference type="ARBA" id="ARBA00022737"/>
    </source>
</evidence>
<keyword evidence="2 4" id="KW-0853">WD repeat</keyword>
<feature type="region of interest" description="Disordered" evidence="5">
    <location>
        <begin position="494"/>
        <end position="547"/>
    </location>
</feature>
<dbReference type="GO" id="GO:0080008">
    <property type="term" value="C:Cul4-RING E3 ubiquitin ligase complex"/>
    <property type="evidence" value="ECO:0007669"/>
    <property type="project" value="TreeGrafter"/>
</dbReference>
<dbReference type="InterPro" id="IPR036322">
    <property type="entry name" value="WD40_repeat_dom_sf"/>
</dbReference>
<feature type="region of interest" description="Disordered" evidence="5">
    <location>
        <begin position="430"/>
        <end position="450"/>
    </location>
</feature>
<dbReference type="InterPro" id="IPR039085">
    <property type="entry name" value="DCA10"/>
</dbReference>
<keyword evidence="3" id="KW-0677">Repeat</keyword>
<protein>
    <submittedName>
        <fullName evidence="6">Uncharacterized protein</fullName>
    </submittedName>
</protein>
<reference evidence="6" key="2">
    <citation type="submission" date="2023-03" db="EMBL/GenBank/DDBJ databases">
        <authorList>
            <person name="Inwood S.N."/>
            <person name="Skelly J.G."/>
            <person name="Guhlin J."/>
            <person name="Harrop T.W.R."/>
            <person name="Goldson S.G."/>
            <person name="Dearden P.K."/>
        </authorList>
    </citation>
    <scope>NUCLEOTIDE SEQUENCE</scope>
    <source>
        <strain evidence="6">Irish</strain>
        <tissue evidence="6">Whole body</tissue>
    </source>
</reference>
<dbReference type="PROSITE" id="PS50294">
    <property type="entry name" value="WD_REPEATS_REGION"/>
    <property type="match status" value="1"/>
</dbReference>
<dbReference type="Proteomes" id="UP001168990">
    <property type="component" value="Unassembled WGS sequence"/>
</dbReference>
<dbReference type="PANTHER" id="PTHR14588">
    <property type="entry name" value="DDB1- AND CUL4-ASSOCIATED FACTOR 10"/>
    <property type="match status" value="1"/>
</dbReference>
<reference evidence="6" key="1">
    <citation type="journal article" date="2023" name="bioRxiv">
        <title>Scaffold-level genome assemblies of two parasitoid biocontrol wasps reveal the parthenogenesis mechanism and an associated novel virus.</title>
        <authorList>
            <person name="Inwood S."/>
            <person name="Skelly J."/>
            <person name="Guhlin J."/>
            <person name="Harrop T."/>
            <person name="Goldson S."/>
            <person name="Dearden P."/>
        </authorList>
    </citation>
    <scope>NUCLEOTIDE SEQUENCE</scope>
    <source>
        <strain evidence="6">Irish</strain>
        <tissue evidence="6">Whole body</tissue>
    </source>
</reference>
<comment type="similarity">
    <text evidence="1">Belongs to the WD repeat DCAF10 family.</text>
</comment>
<feature type="repeat" description="WD" evidence="4">
    <location>
        <begin position="98"/>
        <end position="138"/>
    </location>
</feature>
<dbReference type="Pfam" id="PF00400">
    <property type="entry name" value="WD40"/>
    <property type="match status" value="2"/>
</dbReference>
<feature type="compositionally biased region" description="Low complexity" evidence="5">
    <location>
        <begin position="512"/>
        <end position="523"/>
    </location>
</feature>
<dbReference type="SUPFAM" id="SSF50978">
    <property type="entry name" value="WD40 repeat-like"/>
    <property type="match status" value="1"/>
</dbReference>
<gene>
    <name evidence="6" type="ORF">PV328_010165</name>
</gene>